<proteinExistence type="predicted"/>
<keyword evidence="2" id="KW-1185">Reference proteome</keyword>
<dbReference type="EMBL" id="JABXBU010002227">
    <property type="protein sequence ID" value="KAF8773483.1"/>
    <property type="molecule type" value="Genomic_DNA"/>
</dbReference>
<evidence type="ECO:0000313" key="2">
    <source>
        <dbReference type="Proteomes" id="UP000807504"/>
    </source>
</evidence>
<dbReference type="AlphaFoldDB" id="A0A8T0EHJ2"/>
<sequence>MDDHGRFHLSFRGAAFVSEKRNIPSLLEHPIVLLRQVWRNHGRDSYSGSPGSYYFPVSFENDAENCLCGAKGNGGLCCVISLIHNGKEPIR</sequence>
<comment type="caution">
    <text evidence="1">The sequence shown here is derived from an EMBL/GenBank/DDBJ whole genome shotgun (WGS) entry which is preliminary data.</text>
</comment>
<name>A0A8T0EHJ2_ARGBR</name>
<reference evidence="1" key="1">
    <citation type="journal article" date="2020" name="bioRxiv">
        <title>Chromosome-level reference genome of the European wasp spider Argiope bruennichi: a resource for studies on range expansion and evolutionary adaptation.</title>
        <authorList>
            <person name="Sheffer M.M."/>
            <person name="Hoppe A."/>
            <person name="Krehenwinkel H."/>
            <person name="Uhl G."/>
            <person name="Kuss A.W."/>
            <person name="Jensen L."/>
            <person name="Jensen C."/>
            <person name="Gillespie R.G."/>
            <person name="Hoff K.J."/>
            <person name="Prost S."/>
        </authorList>
    </citation>
    <scope>NUCLEOTIDE SEQUENCE</scope>
</reference>
<evidence type="ECO:0000313" key="1">
    <source>
        <dbReference type="EMBL" id="KAF8773483.1"/>
    </source>
</evidence>
<gene>
    <name evidence="1" type="ORF">HNY73_016142</name>
</gene>
<protein>
    <submittedName>
        <fullName evidence="1">Uncharacterized protein</fullName>
    </submittedName>
</protein>
<organism evidence="1 2">
    <name type="scientific">Argiope bruennichi</name>
    <name type="common">Wasp spider</name>
    <name type="synonym">Aranea bruennichi</name>
    <dbReference type="NCBI Taxonomy" id="94029"/>
    <lineage>
        <taxon>Eukaryota</taxon>
        <taxon>Metazoa</taxon>
        <taxon>Ecdysozoa</taxon>
        <taxon>Arthropoda</taxon>
        <taxon>Chelicerata</taxon>
        <taxon>Arachnida</taxon>
        <taxon>Araneae</taxon>
        <taxon>Araneomorphae</taxon>
        <taxon>Entelegynae</taxon>
        <taxon>Araneoidea</taxon>
        <taxon>Araneidae</taxon>
        <taxon>Argiope</taxon>
    </lineage>
</organism>
<dbReference type="Proteomes" id="UP000807504">
    <property type="component" value="Unassembled WGS sequence"/>
</dbReference>
<accession>A0A8T0EHJ2</accession>
<reference evidence="1" key="2">
    <citation type="submission" date="2020-06" db="EMBL/GenBank/DDBJ databases">
        <authorList>
            <person name="Sheffer M."/>
        </authorList>
    </citation>
    <scope>NUCLEOTIDE SEQUENCE</scope>
</reference>